<dbReference type="GO" id="GO:0051028">
    <property type="term" value="P:mRNA transport"/>
    <property type="evidence" value="ECO:0007669"/>
    <property type="project" value="UniProtKB-KW"/>
</dbReference>
<evidence type="ECO:0000313" key="10">
    <source>
        <dbReference type="Proteomes" id="UP001190700"/>
    </source>
</evidence>
<dbReference type="PROSITE" id="PS50102">
    <property type="entry name" value="RRM"/>
    <property type="match status" value="2"/>
</dbReference>
<feature type="region of interest" description="Disordered" evidence="7">
    <location>
        <begin position="133"/>
        <end position="165"/>
    </location>
</feature>
<dbReference type="Gene3D" id="3.30.70.330">
    <property type="match status" value="2"/>
</dbReference>
<dbReference type="PANTHER" id="PTHR11176:SF57">
    <property type="entry name" value="PROTEIN BOULE"/>
    <property type="match status" value="1"/>
</dbReference>
<evidence type="ECO:0000259" key="8">
    <source>
        <dbReference type="PROSITE" id="PS50102"/>
    </source>
</evidence>
<feature type="region of interest" description="Disordered" evidence="7">
    <location>
        <begin position="271"/>
        <end position="295"/>
    </location>
</feature>
<organism evidence="9 10">
    <name type="scientific">Cymbomonas tetramitiformis</name>
    <dbReference type="NCBI Taxonomy" id="36881"/>
    <lineage>
        <taxon>Eukaryota</taxon>
        <taxon>Viridiplantae</taxon>
        <taxon>Chlorophyta</taxon>
        <taxon>Pyramimonadophyceae</taxon>
        <taxon>Pyramimonadales</taxon>
        <taxon>Pyramimonadaceae</taxon>
        <taxon>Cymbomonas</taxon>
    </lineage>
</organism>
<dbReference type="InterPro" id="IPR000504">
    <property type="entry name" value="RRM_dom"/>
</dbReference>
<dbReference type="InterPro" id="IPR004087">
    <property type="entry name" value="KH_dom"/>
</dbReference>
<dbReference type="EMBL" id="LGRX02006654">
    <property type="protein sequence ID" value="KAK3276274.1"/>
    <property type="molecule type" value="Genomic_DNA"/>
</dbReference>
<feature type="domain" description="RRM" evidence="8">
    <location>
        <begin position="189"/>
        <end position="265"/>
    </location>
</feature>
<dbReference type="Proteomes" id="UP001190700">
    <property type="component" value="Unassembled WGS sequence"/>
</dbReference>
<feature type="domain" description="RRM" evidence="8">
    <location>
        <begin position="56"/>
        <end position="133"/>
    </location>
</feature>
<evidence type="ECO:0000256" key="5">
    <source>
        <dbReference type="ARBA" id="ARBA00022884"/>
    </source>
</evidence>
<name>A0AAE0L932_9CHLO</name>
<keyword evidence="2" id="KW-0813">Transport</keyword>
<dbReference type="SMART" id="SM00322">
    <property type="entry name" value="KH"/>
    <property type="match status" value="1"/>
</dbReference>
<dbReference type="InterPro" id="IPR035979">
    <property type="entry name" value="RBD_domain_sf"/>
</dbReference>
<dbReference type="PANTHER" id="PTHR11176">
    <property type="entry name" value="BOULE-RELATED"/>
    <property type="match status" value="1"/>
</dbReference>
<evidence type="ECO:0000256" key="2">
    <source>
        <dbReference type="ARBA" id="ARBA00022448"/>
    </source>
</evidence>
<evidence type="ECO:0000256" key="6">
    <source>
        <dbReference type="PROSITE-ProRule" id="PRU00176"/>
    </source>
</evidence>
<evidence type="ECO:0000313" key="9">
    <source>
        <dbReference type="EMBL" id="KAK3276274.1"/>
    </source>
</evidence>
<dbReference type="Pfam" id="PF00013">
    <property type="entry name" value="KH_1"/>
    <property type="match status" value="1"/>
</dbReference>
<sequence length="486" mass="50366">MDADQADASSLGTNIPAVSQGWAREITGEATPLSKSNPPPRKIRSLDGSSSNDVSLKVFIGGISWQAQESDLSQFFAQYGTVTDSKIIRDALTGKSKGYGFVTFATETIASSVKQIGFVELLGRKCQVGDAVRGIGRSRDTGNSGPPSGAGNGGPQHAAGSSPQLPYPISAAVNSNSQQSLPPAAPAERRVFVGGLPRQLNESSLHCFFSQWGPVSDAKIIYDSKRISKGYGFITFLEAQTAAVVKSYGTVEYMGRVMNVGDAVRGLAGAAPTRGQTGIDRGPRNGPPGSPTPYDGLAYPPQAHYSMAGEAPYGMYPGYPGYGPMEYVGGGYPVQGYPGGYPGYDAPPYAGVDYSGMQGYHGGHAPYPVQQAAQPTRLAMPIPCVAAEAVIAKGGQQLKHICQISGAQVALVPVADEGADRVLEIAGSQQQIESAQQQLQMLFARGLPTELGMPKTPVVSAPAVLQGNIAPSAPAGVSMPGVAASG</sequence>
<dbReference type="InterPro" id="IPR004088">
    <property type="entry name" value="KH_dom_type_1"/>
</dbReference>
<evidence type="ECO:0000256" key="1">
    <source>
        <dbReference type="ARBA" id="ARBA00009094"/>
    </source>
</evidence>
<keyword evidence="3" id="KW-0509">mRNA transport</keyword>
<dbReference type="AlphaFoldDB" id="A0AAE0L932"/>
<comment type="caution">
    <text evidence="9">The sequence shown here is derived from an EMBL/GenBank/DDBJ whole genome shotgun (WGS) entry which is preliminary data.</text>
</comment>
<dbReference type="SMART" id="SM00360">
    <property type="entry name" value="RRM"/>
    <property type="match status" value="2"/>
</dbReference>
<keyword evidence="10" id="KW-1185">Reference proteome</keyword>
<dbReference type="SUPFAM" id="SSF54928">
    <property type="entry name" value="RNA-binding domain, RBD"/>
    <property type="match status" value="2"/>
</dbReference>
<gene>
    <name evidence="9" type="ORF">CYMTET_15640</name>
</gene>
<dbReference type="PROSITE" id="PS50084">
    <property type="entry name" value="KH_TYPE_1"/>
    <property type="match status" value="1"/>
</dbReference>
<dbReference type="GO" id="GO:0006417">
    <property type="term" value="P:regulation of translation"/>
    <property type="evidence" value="ECO:0007669"/>
    <property type="project" value="UniProtKB-KW"/>
</dbReference>
<comment type="similarity">
    <text evidence="1">Belongs to the RRM IMP/VICKZ family.</text>
</comment>
<dbReference type="InterPro" id="IPR012677">
    <property type="entry name" value="Nucleotide-bd_a/b_plait_sf"/>
</dbReference>
<evidence type="ECO:0000256" key="4">
    <source>
        <dbReference type="ARBA" id="ARBA00022845"/>
    </source>
</evidence>
<reference evidence="9 10" key="1">
    <citation type="journal article" date="2015" name="Genome Biol. Evol.">
        <title>Comparative Genomics of a Bacterivorous Green Alga Reveals Evolutionary Causalities and Consequences of Phago-Mixotrophic Mode of Nutrition.</title>
        <authorList>
            <person name="Burns J.A."/>
            <person name="Paasch A."/>
            <person name="Narechania A."/>
            <person name="Kim E."/>
        </authorList>
    </citation>
    <scope>NUCLEOTIDE SEQUENCE [LARGE SCALE GENOMIC DNA]</scope>
    <source>
        <strain evidence="9 10">PLY_AMNH</strain>
    </source>
</reference>
<keyword evidence="4" id="KW-0810">Translation regulation</keyword>
<dbReference type="Gene3D" id="3.30.1370.10">
    <property type="entry name" value="K Homology domain, type 1"/>
    <property type="match status" value="1"/>
</dbReference>
<feature type="region of interest" description="Disordered" evidence="7">
    <location>
        <begin position="1"/>
        <end position="51"/>
    </location>
</feature>
<accession>A0AAE0L932</accession>
<dbReference type="GO" id="GO:0003723">
    <property type="term" value="F:RNA binding"/>
    <property type="evidence" value="ECO:0007669"/>
    <property type="project" value="UniProtKB-UniRule"/>
</dbReference>
<evidence type="ECO:0000256" key="7">
    <source>
        <dbReference type="SAM" id="MobiDB-lite"/>
    </source>
</evidence>
<dbReference type="CDD" id="cd00105">
    <property type="entry name" value="KH-I"/>
    <property type="match status" value="1"/>
</dbReference>
<dbReference type="InterPro" id="IPR036612">
    <property type="entry name" value="KH_dom_type_1_sf"/>
</dbReference>
<keyword evidence="5 6" id="KW-0694">RNA-binding</keyword>
<evidence type="ECO:0000256" key="3">
    <source>
        <dbReference type="ARBA" id="ARBA00022816"/>
    </source>
</evidence>
<dbReference type="SUPFAM" id="SSF54791">
    <property type="entry name" value="Eukaryotic type KH-domain (KH-domain type I)"/>
    <property type="match status" value="1"/>
</dbReference>
<proteinExistence type="inferred from homology"/>
<feature type="compositionally biased region" description="Polar residues" evidence="7">
    <location>
        <begin position="7"/>
        <end position="17"/>
    </location>
</feature>
<dbReference type="Pfam" id="PF00076">
    <property type="entry name" value="RRM_1"/>
    <property type="match status" value="2"/>
</dbReference>
<protein>
    <recommendedName>
        <fullName evidence="8">RRM domain-containing protein</fullName>
    </recommendedName>
</protein>